<keyword evidence="3" id="KW-1185">Reference proteome</keyword>
<accession>T0HE75</accession>
<organism evidence="2 3">
    <name type="scientific">Novosphingobium lindaniclasticum LE124</name>
    <dbReference type="NCBI Taxonomy" id="1096930"/>
    <lineage>
        <taxon>Bacteria</taxon>
        <taxon>Pseudomonadati</taxon>
        <taxon>Pseudomonadota</taxon>
        <taxon>Alphaproteobacteria</taxon>
        <taxon>Sphingomonadales</taxon>
        <taxon>Sphingomonadaceae</taxon>
        <taxon>Novosphingobium</taxon>
    </lineage>
</organism>
<dbReference type="AlphaFoldDB" id="T0HE75"/>
<dbReference type="PATRIC" id="fig|1096930.3.peg.3380"/>
<sequence>MSRDENKAVLVSRHLKKHGHISQGTATLEYGYFRLSDAILRLRNEDSDLIPDGHRIKTVMKRDASGHPYGEYQLVRKAA</sequence>
<evidence type="ECO:0000313" key="3">
    <source>
        <dbReference type="Proteomes" id="UP000015527"/>
    </source>
</evidence>
<evidence type="ECO:0000259" key="1">
    <source>
        <dbReference type="Pfam" id="PF14090"/>
    </source>
</evidence>
<protein>
    <recommendedName>
        <fullName evidence="1">Winged helix-turn-helix domain-containing protein</fullName>
    </recommendedName>
</protein>
<proteinExistence type="predicted"/>
<dbReference type="InterPro" id="IPR055245">
    <property type="entry name" value="HTH_proteobacteria"/>
</dbReference>
<dbReference type="EMBL" id="ATHL01000110">
    <property type="protein sequence ID" value="EQB10398.1"/>
    <property type="molecule type" value="Genomic_DNA"/>
</dbReference>
<comment type="caution">
    <text evidence="2">The sequence shown here is derived from an EMBL/GenBank/DDBJ whole genome shotgun (WGS) entry which is preliminary data.</text>
</comment>
<dbReference type="Pfam" id="PF14090">
    <property type="entry name" value="HTH_39"/>
    <property type="match status" value="1"/>
</dbReference>
<reference evidence="2 3" key="1">
    <citation type="journal article" date="2013" name="Genome Announc.">
        <title>Genome Sequence of Novosphingobium lindaniclasticum LE124T, Isolated from a Hexachlorocyclohexane Dumpsite.</title>
        <authorList>
            <person name="Saxena A."/>
            <person name="Nayyar N."/>
            <person name="Sangwan N."/>
            <person name="Kumari R."/>
            <person name="Khurana J.P."/>
            <person name="Lal R."/>
        </authorList>
    </citation>
    <scope>NUCLEOTIDE SEQUENCE [LARGE SCALE GENOMIC DNA]</scope>
    <source>
        <strain evidence="2 3">LE124</strain>
    </source>
</reference>
<gene>
    <name evidence="2" type="ORF">L284_17035</name>
</gene>
<dbReference type="OrthoDB" id="8481805at2"/>
<name>T0HE75_9SPHN</name>
<dbReference type="Proteomes" id="UP000015527">
    <property type="component" value="Unassembled WGS sequence"/>
</dbReference>
<evidence type="ECO:0000313" key="2">
    <source>
        <dbReference type="EMBL" id="EQB10398.1"/>
    </source>
</evidence>
<dbReference type="RefSeq" id="WP_021235198.1">
    <property type="nucleotide sequence ID" value="NZ_ATHL01000110.1"/>
</dbReference>
<feature type="domain" description="Winged helix-turn-helix" evidence="1">
    <location>
        <begin position="10"/>
        <end position="76"/>
    </location>
</feature>